<name>A0ABR4XVW8_9BACI</name>
<evidence type="ECO:0000313" key="2">
    <source>
        <dbReference type="Proteomes" id="UP000030487"/>
    </source>
</evidence>
<sequence>MGILKILFEGINEMEAIFKETLLDMEIYINRTIESYFDVDIYGYEKNTYYREFRLYEHQELEFDEFSMLDRISYGTYGFIDEEEYNNGWICTSVETANFSIESVNVDSFKKEVTFIYLITGEPGYLYNLALDYTFYVELYVGGCKKGLPFWQQSLYLSYLMYKNNNFLGSFMHLFIAFEGLLRYQTGDTKTQDLNEIYKKHTSNNLPSIIKKYKKIRNRVMHGNESATASLTDNDLEILLDGIEKLYR</sequence>
<evidence type="ECO:0000313" key="1">
    <source>
        <dbReference type="EMBL" id="KGR82518.1"/>
    </source>
</evidence>
<dbReference type="Proteomes" id="UP000030487">
    <property type="component" value="Unassembled WGS sequence"/>
</dbReference>
<protein>
    <recommendedName>
        <fullName evidence="3">Apea-like HEPN domain-containing protein</fullName>
    </recommendedName>
</protein>
<comment type="caution">
    <text evidence="1">The sequence shown here is derived from an EMBL/GenBank/DDBJ whole genome shotgun (WGS) entry which is preliminary data.</text>
</comment>
<reference evidence="1 2" key="1">
    <citation type="submission" date="2014-02" db="EMBL/GenBank/DDBJ databases">
        <title>Draft genome sequence of Lysinibacillus boronitolerans NBRC 103108.</title>
        <authorList>
            <person name="Zhang F."/>
            <person name="Wang G."/>
            <person name="Zhang L."/>
        </authorList>
    </citation>
    <scope>NUCLEOTIDE SEQUENCE [LARGE SCALE GENOMIC DNA]</scope>
    <source>
        <strain evidence="1 2">NBRC 103108</strain>
    </source>
</reference>
<evidence type="ECO:0008006" key="3">
    <source>
        <dbReference type="Google" id="ProtNLM"/>
    </source>
</evidence>
<keyword evidence="2" id="KW-1185">Reference proteome</keyword>
<dbReference type="EMBL" id="JPVR01000079">
    <property type="protein sequence ID" value="KGR82518.1"/>
    <property type="molecule type" value="Genomic_DNA"/>
</dbReference>
<accession>A0ABR4XVW8</accession>
<gene>
    <name evidence="1" type="ORF">CD31_18980</name>
</gene>
<dbReference type="RefSeq" id="WP_036079765.1">
    <property type="nucleotide sequence ID" value="NZ_AVCW01000003.1"/>
</dbReference>
<proteinExistence type="predicted"/>
<organism evidence="1 2">
    <name type="scientific">Lysinibacillus boronitolerans JCM 21713 = 10a = NBRC 103108</name>
    <dbReference type="NCBI Taxonomy" id="1294264"/>
    <lineage>
        <taxon>Bacteria</taxon>
        <taxon>Bacillati</taxon>
        <taxon>Bacillota</taxon>
        <taxon>Bacilli</taxon>
        <taxon>Bacillales</taxon>
        <taxon>Bacillaceae</taxon>
        <taxon>Lysinibacillus</taxon>
    </lineage>
</organism>